<name>E1JRB3_SOLFR</name>
<dbReference type="STRING" id="596151.DesfrDRAFT_0162"/>
<sequence>MAITVAPYAGALKHLLSGVSWETDTVKLALLGSGYTFDVAHAVFADVSASEIAGTNYSPGGQALSGKAATPDGAGGVTLTADNVVFAALTASDMGHAVLYIAGTVGVLTDPLLAHIGFGTNPVDVSAEDFPVNWRSAVFVIAAS</sequence>
<evidence type="ECO:0000313" key="2">
    <source>
        <dbReference type="Proteomes" id="UP000006250"/>
    </source>
</evidence>
<gene>
    <name evidence="1" type="ORF">DesfrDRAFT_0162</name>
</gene>
<dbReference type="AlphaFoldDB" id="E1JRB3"/>
<dbReference type="OrthoDB" id="4556093at2"/>
<reference evidence="1 2" key="1">
    <citation type="submission" date="2010-08" db="EMBL/GenBank/DDBJ databases">
        <title>The draft genome of Desulfovibrio fructosovorans JJ.</title>
        <authorList>
            <consortium name="US DOE Joint Genome Institute (JGI-PGF)"/>
            <person name="Lucas S."/>
            <person name="Copeland A."/>
            <person name="Lapidus A."/>
            <person name="Cheng J.-F."/>
            <person name="Bruce D."/>
            <person name="Goodwin L."/>
            <person name="Pitluck S."/>
            <person name="Land M.L."/>
            <person name="Hauser L."/>
            <person name="Chang Y.-J."/>
            <person name="Jeffries C."/>
            <person name="Wall J.D."/>
            <person name="Stahl D.A."/>
            <person name="Arkin A.P."/>
            <person name="Dehal P."/>
            <person name="Stolyar S.M."/>
            <person name="Hazen T.C."/>
            <person name="Woyke T.J."/>
        </authorList>
    </citation>
    <scope>NUCLEOTIDE SEQUENCE [LARGE SCALE GENOMIC DNA]</scope>
    <source>
        <strain evidence="1 2">JJ</strain>
    </source>
</reference>
<accession>E1JRB3</accession>
<evidence type="ECO:0000313" key="1">
    <source>
        <dbReference type="EMBL" id="EFL53114.1"/>
    </source>
</evidence>
<dbReference type="Proteomes" id="UP000006250">
    <property type="component" value="Unassembled WGS sequence"/>
</dbReference>
<organism evidence="1 2">
    <name type="scientific">Solidesulfovibrio fructosivorans JJ]</name>
    <dbReference type="NCBI Taxonomy" id="596151"/>
    <lineage>
        <taxon>Bacteria</taxon>
        <taxon>Pseudomonadati</taxon>
        <taxon>Thermodesulfobacteriota</taxon>
        <taxon>Desulfovibrionia</taxon>
        <taxon>Desulfovibrionales</taxon>
        <taxon>Desulfovibrionaceae</taxon>
        <taxon>Solidesulfovibrio</taxon>
    </lineage>
</organism>
<protein>
    <submittedName>
        <fullName evidence="1">GP27 protein</fullName>
    </submittedName>
</protein>
<dbReference type="EMBL" id="AECZ01000001">
    <property type="protein sequence ID" value="EFL53114.1"/>
    <property type="molecule type" value="Genomic_DNA"/>
</dbReference>
<dbReference type="RefSeq" id="WP_005990181.1">
    <property type="nucleotide sequence ID" value="NZ_AECZ01000001.1"/>
</dbReference>
<comment type="caution">
    <text evidence="1">The sequence shown here is derived from an EMBL/GenBank/DDBJ whole genome shotgun (WGS) entry which is preliminary data.</text>
</comment>
<proteinExistence type="predicted"/>
<keyword evidence="2" id="KW-1185">Reference proteome</keyword>